<comment type="caution">
    <text evidence="3">The sequence shown here is derived from an EMBL/GenBank/DDBJ whole genome shotgun (WGS) entry which is preliminary data.</text>
</comment>
<protein>
    <recommendedName>
        <fullName evidence="2">Retrotransposon gag domain-containing protein</fullName>
    </recommendedName>
</protein>
<feature type="region of interest" description="Disordered" evidence="1">
    <location>
        <begin position="233"/>
        <end position="255"/>
    </location>
</feature>
<feature type="region of interest" description="Disordered" evidence="1">
    <location>
        <begin position="517"/>
        <end position="551"/>
    </location>
</feature>
<sequence length="699" mass="79461">LRAKVSSFLNHESNIVASSSKYVNPTEDMVASGSLTSSFSYNLDNNSVVDGDLKNGISMTYSKDRPDPHTILGLIANTGPQPTVRIILNLQRCRPCLAPKVMETLRVIQHIKRRQSTSVQGLINKLTWYKNRALITRIAIYSGQTRFDLTFVTTSWHHQWDPTLGITIRRISAMANTTHIVTTVMKPVTNLRDTDATPRVNIQDFCEEYYNDILPIVIDKVRRDKRKKVHARLDFREGPGERRTREGSHHSSARTLSARLERLKVRDRLRYNDGHVFDRLGHRRQSTFDRLSETYSPSTTKSRPGRTSFRDRSRARSHPHRLDASIGDRPENKECFCGIRESGSDSESSSSSVSKSDSSDGRHRKSKSKRYKPTDEDDLTMPWMCEETYDKTGDAEDHVKKFQAAAQVERWATPTWCHMFNSTLIGAARVWFDELLLESIDSYKDLKAAFLAYFMQQKKYVKDPVKIHNIKKKDGETKTSWNELTKRLNEHVPKTMEEMMITTIAFIRGEAAAANKKKVTHHEEHRTNQSEKLQKKGKFQSPPPMVTPVEKRSSNKFCDFHNDKGYSTDECMQLQKQIEELARAGKLSPGIKEIQAVPSTAHGMLKFLADRGIVTIRSTILIPTECTTVITASEVPKEAGVCHKNFKVALHLNFPDQEVAIGGTFSAKGRTELCSLLKKTLIYNCMATVRHDRSTAISS</sequence>
<evidence type="ECO:0000313" key="3">
    <source>
        <dbReference type="EMBL" id="GEZ17118.1"/>
    </source>
</evidence>
<gene>
    <name evidence="3" type="ORF">Tci_489091</name>
</gene>
<dbReference type="EMBL" id="BKCJ010248384">
    <property type="protein sequence ID" value="GEZ17118.1"/>
    <property type="molecule type" value="Genomic_DNA"/>
</dbReference>
<feature type="domain" description="Retrotransposon gag" evidence="2">
    <location>
        <begin position="419"/>
        <end position="501"/>
    </location>
</feature>
<feature type="compositionally biased region" description="Basic and acidic residues" evidence="1">
    <location>
        <begin position="521"/>
        <end position="534"/>
    </location>
</feature>
<feature type="region of interest" description="Disordered" evidence="1">
    <location>
        <begin position="288"/>
        <end position="377"/>
    </location>
</feature>
<dbReference type="PANTHER" id="PTHR33223">
    <property type="entry name" value="CCHC-TYPE DOMAIN-CONTAINING PROTEIN"/>
    <property type="match status" value="1"/>
</dbReference>
<proteinExistence type="predicted"/>
<evidence type="ECO:0000256" key="1">
    <source>
        <dbReference type="SAM" id="MobiDB-lite"/>
    </source>
</evidence>
<feature type="non-terminal residue" evidence="3">
    <location>
        <position position="1"/>
    </location>
</feature>
<dbReference type="InterPro" id="IPR005162">
    <property type="entry name" value="Retrotrans_gag_dom"/>
</dbReference>
<dbReference type="PANTHER" id="PTHR33223:SF11">
    <property type="entry name" value="ELEMENT PROTEIN, PUTATIVE-RELATED"/>
    <property type="match status" value="1"/>
</dbReference>
<organism evidence="3">
    <name type="scientific">Tanacetum cinerariifolium</name>
    <name type="common">Dalmatian daisy</name>
    <name type="synonym">Chrysanthemum cinerariifolium</name>
    <dbReference type="NCBI Taxonomy" id="118510"/>
    <lineage>
        <taxon>Eukaryota</taxon>
        <taxon>Viridiplantae</taxon>
        <taxon>Streptophyta</taxon>
        <taxon>Embryophyta</taxon>
        <taxon>Tracheophyta</taxon>
        <taxon>Spermatophyta</taxon>
        <taxon>Magnoliopsida</taxon>
        <taxon>eudicotyledons</taxon>
        <taxon>Gunneridae</taxon>
        <taxon>Pentapetalae</taxon>
        <taxon>asterids</taxon>
        <taxon>campanulids</taxon>
        <taxon>Asterales</taxon>
        <taxon>Asteraceae</taxon>
        <taxon>Asteroideae</taxon>
        <taxon>Anthemideae</taxon>
        <taxon>Anthemidinae</taxon>
        <taxon>Tanacetum</taxon>
    </lineage>
</organism>
<accession>A0A699I1X5</accession>
<feature type="compositionally biased region" description="Basic residues" evidence="1">
    <location>
        <begin position="362"/>
        <end position="371"/>
    </location>
</feature>
<name>A0A699I1X5_TANCI</name>
<dbReference type="Pfam" id="PF03732">
    <property type="entry name" value="Retrotrans_gag"/>
    <property type="match status" value="1"/>
</dbReference>
<feature type="compositionally biased region" description="Polar residues" evidence="1">
    <location>
        <begin position="293"/>
        <end position="302"/>
    </location>
</feature>
<feature type="compositionally biased region" description="Low complexity" evidence="1">
    <location>
        <begin position="345"/>
        <end position="356"/>
    </location>
</feature>
<evidence type="ECO:0000259" key="2">
    <source>
        <dbReference type="Pfam" id="PF03732"/>
    </source>
</evidence>
<dbReference type="AlphaFoldDB" id="A0A699I1X5"/>
<feature type="compositionally biased region" description="Basic and acidic residues" evidence="1">
    <location>
        <begin position="308"/>
        <end position="334"/>
    </location>
</feature>
<feature type="compositionally biased region" description="Basic and acidic residues" evidence="1">
    <location>
        <begin position="233"/>
        <end position="249"/>
    </location>
</feature>
<reference evidence="3" key="1">
    <citation type="journal article" date="2019" name="Sci. Rep.">
        <title>Draft genome of Tanacetum cinerariifolium, the natural source of mosquito coil.</title>
        <authorList>
            <person name="Yamashiro T."/>
            <person name="Shiraishi A."/>
            <person name="Satake H."/>
            <person name="Nakayama K."/>
        </authorList>
    </citation>
    <scope>NUCLEOTIDE SEQUENCE</scope>
</reference>